<sequence>MKDDEFGSKVVNFYHLNTQLKSLNKLKDSLRDEIKVEMKSRKAGLLDIGGCRVDFSKYKR</sequence>
<dbReference type="EMBL" id="LAZR01036776">
    <property type="protein sequence ID" value="KKL23951.1"/>
    <property type="molecule type" value="Genomic_DNA"/>
</dbReference>
<gene>
    <name evidence="1" type="ORF">LCGC14_2420280</name>
</gene>
<organism evidence="1">
    <name type="scientific">marine sediment metagenome</name>
    <dbReference type="NCBI Taxonomy" id="412755"/>
    <lineage>
        <taxon>unclassified sequences</taxon>
        <taxon>metagenomes</taxon>
        <taxon>ecological metagenomes</taxon>
    </lineage>
</organism>
<name>A0A0F9E1X7_9ZZZZ</name>
<dbReference type="AlphaFoldDB" id="A0A0F9E1X7"/>
<proteinExistence type="predicted"/>
<feature type="non-terminal residue" evidence="1">
    <location>
        <position position="60"/>
    </location>
</feature>
<protein>
    <submittedName>
        <fullName evidence="1">Uncharacterized protein</fullName>
    </submittedName>
</protein>
<reference evidence="1" key="1">
    <citation type="journal article" date="2015" name="Nature">
        <title>Complex archaea that bridge the gap between prokaryotes and eukaryotes.</title>
        <authorList>
            <person name="Spang A."/>
            <person name="Saw J.H."/>
            <person name="Jorgensen S.L."/>
            <person name="Zaremba-Niedzwiedzka K."/>
            <person name="Martijn J."/>
            <person name="Lind A.E."/>
            <person name="van Eijk R."/>
            <person name="Schleper C."/>
            <person name="Guy L."/>
            <person name="Ettema T.J."/>
        </authorList>
    </citation>
    <scope>NUCLEOTIDE SEQUENCE</scope>
</reference>
<evidence type="ECO:0000313" key="1">
    <source>
        <dbReference type="EMBL" id="KKL23951.1"/>
    </source>
</evidence>
<comment type="caution">
    <text evidence="1">The sequence shown here is derived from an EMBL/GenBank/DDBJ whole genome shotgun (WGS) entry which is preliminary data.</text>
</comment>
<accession>A0A0F9E1X7</accession>